<dbReference type="Proteomes" id="UP000583699">
    <property type="component" value="Unassembled WGS sequence"/>
</dbReference>
<evidence type="ECO:0000313" key="2">
    <source>
        <dbReference type="Proteomes" id="UP000583699"/>
    </source>
</evidence>
<protein>
    <recommendedName>
        <fullName evidence="3">Transposase</fullName>
    </recommendedName>
</protein>
<keyword evidence="2" id="KW-1185">Reference proteome</keyword>
<accession>A0A7W8N9K1</accession>
<evidence type="ECO:0008006" key="3">
    <source>
        <dbReference type="Google" id="ProtNLM"/>
    </source>
</evidence>
<organism evidence="1 2">
    <name type="scientific">Anoxybacillus mongoliensis</name>
    <dbReference type="NCBI Taxonomy" id="452565"/>
    <lineage>
        <taxon>Bacteria</taxon>
        <taxon>Bacillati</taxon>
        <taxon>Bacillota</taxon>
        <taxon>Bacilli</taxon>
        <taxon>Bacillales</taxon>
        <taxon>Anoxybacillaceae</taxon>
        <taxon>Anoxybacillus</taxon>
    </lineage>
</organism>
<dbReference type="EMBL" id="JACHEQ010000019">
    <property type="protein sequence ID" value="MBB5356683.1"/>
    <property type="molecule type" value="Genomic_DNA"/>
</dbReference>
<dbReference type="AlphaFoldDB" id="A0A7W8N9K1"/>
<name>A0A7W8N9K1_9BACL</name>
<evidence type="ECO:0000313" key="1">
    <source>
        <dbReference type="EMBL" id="MBB5356683.1"/>
    </source>
</evidence>
<comment type="caution">
    <text evidence="1">The sequence shown here is derived from an EMBL/GenBank/DDBJ whole genome shotgun (WGS) entry which is preliminary data.</text>
</comment>
<proteinExistence type="predicted"/>
<reference evidence="1 2" key="1">
    <citation type="submission" date="2020-08" db="EMBL/GenBank/DDBJ databases">
        <title>Genomic Encyclopedia of Type Strains, Phase IV (KMG-IV): sequencing the most valuable type-strain genomes for metagenomic binning, comparative biology and taxonomic classification.</title>
        <authorList>
            <person name="Goeker M."/>
        </authorList>
    </citation>
    <scope>NUCLEOTIDE SEQUENCE [LARGE SCALE GENOMIC DNA]</scope>
    <source>
        <strain evidence="1 2">DSM 19169</strain>
    </source>
</reference>
<dbReference type="RefSeq" id="WP_183244575.1">
    <property type="nucleotide sequence ID" value="NZ_JACHEQ010000019.1"/>
</dbReference>
<gene>
    <name evidence="1" type="ORF">HNR43_002695</name>
</gene>
<sequence length="45" mass="5213">MDHAIDSLKTFLAAELEWLREEWRDGKGGYKKLSDCPSYRVRGAI</sequence>